<name>A0A1X7V983_AMPQE</name>
<evidence type="ECO:0000313" key="1">
    <source>
        <dbReference type="EnsemblMetazoa" id="Aqu2.1.36860_001"/>
    </source>
</evidence>
<reference evidence="1" key="1">
    <citation type="submission" date="2017-05" db="UniProtKB">
        <authorList>
            <consortium name="EnsemblMetazoa"/>
        </authorList>
    </citation>
    <scope>IDENTIFICATION</scope>
</reference>
<accession>A0A1X7V983</accession>
<dbReference type="Pfam" id="PF14223">
    <property type="entry name" value="Retrotran_gag_2"/>
    <property type="match status" value="1"/>
</dbReference>
<dbReference type="OrthoDB" id="7478066at2759"/>
<sequence length="181" mass="20587">MTLKKEGVWNIVDGTEAAPTRTAGEKERECYAARKYKALATIVPSVDPSFLYLVGADPDDPVIVWNKLKEQFQKKSWVNQLNLRRKLHLLKLNNSESVQEHIEMVMETFHELSVVSDAIDDNDEVFFLLASLPHSYTTLVTALEASAIVSEMDVGIEKLLHKERKHKEQDESQSDGVYNRS</sequence>
<dbReference type="InParanoid" id="A0A1X7V983"/>
<evidence type="ECO:0008006" key="2">
    <source>
        <dbReference type="Google" id="ProtNLM"/>
    </source>
</evidence>
<dbReference type="PANTHER" id="PTHR35317">
    <property type="entry name" value="OS04G0629600 PROTEIN"/>
    <property type="match status" value="1"/>
</dbReference>
<proteinExistence type="predicted"/>
<dbReference type="AlphaFoldDB" id="A0A1X7V983"/>
<dbReference type="EnsemblMetazoa" id="Aqu2.1.36860_001">
    <property type="protein sequence ID" value="Aqu2.1.36860_001"/>
    <property type="gene ID" value="Aqu2.1.36860"/>
</dbReference>
<protein>
    <recommendedName>
        <fullName evidence="2">Retrotransposon gag domain-containing protein</fullName>
    </recommendedName>
</protein>
<organism evidence="1">
    <name type="scientific">Amphimedon queenslandica</name>
    <name type="common">Sponge</name>
    <dbReference type="NCBI Taxonomy" id="400682"/>
    <lineage>
        <taxon>Eukaryota</taxon>
        <taxon>Metazoa</taxon>
        <taxon>Porifera</taxon>
        <taxon>Demospongiae</taxon>
        <taxon>Heteroscleromorpha</taxon>
        <taxon>Haplosclerida</taxon>
        <taxon>Niphatidae</taxon>
        <taxon>Amphimedon</taxon>
    </lineage>
</organism>
<dbReference type="PANTHER" id="PTHR35317:SF40">
    <property type="entry name" value="CCHC-TYPE DOMAIN-CONTAINING PROTEIN"/>
    <property type="match status" value="1"/>
</dbReference>